<evidence type="ECO:0000313" key="1">
    <source>
        <dbReference type="EMBL" id="VUZ41241.1"/>
    </source>
</evidence>
<accession>A0A564Y1Y7</accession>
<feature type="non-terminal residue" evidence="1">
    <location>
        <position position="76"/>
    </location>
</feature>
<dbReference type="GO" id="GO:0045505">
    <property type="term" value="F:dynein intermediate chain binding"/>
    <property type="evidence" value="ECO:0007669"/>
    <property type="project" value="InterPro"/>
</dbReference>
<dbReference type="PANTHER" id="PTHR22878:SF68">
    <property type="entry name" value="DYNEIN HEAVY CHAIN 6, AXONEMAL-LIKE"/>
    <property type="match status" value="1"/>
</dbReference>
<keyword evidence="2" id="KW-1185">Reference proteome</keyword>
<reference evidence="1 2" key="1">
    <citation type="submission" date="2019-07" db="EMBL/GenBank/DDBJ databases">
        <authorList>
            <person name="Jastrzebski P J."/>
            <person name="Paukszto L."/>
            <person name="Jastrzebski P J."/>
        </authorList>
    </citation>
    <scope>NUCLEOTIDE SEQUENCE [LARGE SCALE GENOMIC DNA]</scope>
    <source>
        <strain evidence="1 2">WMS-il1</strain>
    </source>
</reference>
<dbReference type="AlphaFoldDB" id="A0A564Y1Y7"/>
<sequence length="76" mass="8947">MYQFSLKYFISLFTQTIEKTPKNKEDSRIQDLLDAITLATYNNVARGLFARDKLVFSCMLCARILLHEEKINQAEW</sequence>
<dbReference type="Gene3D" id="1.10.8.1220">
    <property type="match status" value="1"/>
</dbReference>
<dbReference type="GO" id="GO:0051959">
    <property type="term" value="F:dynein light intermediate chain binding"/>
    <property type="evidence" value="ECO:0007669"/>
    <property type="project" value="InterPro"/>
</dbReference>
<organism evidence="1 2">
    <name type="scientific">Hymenolepis diminuta</name>
    <name type="common">Rat tapeworm</name>
    <dbReference type="NCBI Taxonomy" id="6216"/>
    <lineage>
        <taxon>Eukaryota</taxon>
        <taxon>Metazoa</taxon>
        <taxon>Spiralia</taxon>
        <taxon>Lophotrochozoa</taxon>
        <taxon>Platyhelminthes</taxon>
        <taxon>Cestoda</taxon>
        <taxon>Eucestoda</taxon>
        <taxon>Cyclophyllidea</taxon>
        <taxon>Hymenolepididae</taxon>
        <taxon>Hymenolepis</taxon>
    </lineage>
</organism>
<dbReference type="Proteomes" id="UP000321570">
    <property type="component" value="Unassembled WGS sequence"/>
</dbReference>
<dbReference type="EMBL" id="CABIJS010000055">
    <property type="protein sequence ID" value="VUZ41241.1"/>
    <property type="molecule type" value="Genomic_DNA"/>
</dbReference>
<protein>
    <submittedName>
        <fullName evidence="1">Uncharacterized protein</fullName>
    </submittedName>
</protein>
<proteinExistence type="predicted"/>
<name>A0A564Y1Y7_HYMDI</name>
<dbReference type="InterPro" id="IPR026983">
    <property type="entry name" value="DHC"/>
</dbReference>
<evidence type="ECO:0000313" key="2">
    <source>
        <dbReference type="Proteomes" id="UP000321570"/>
    </source>
</evidence>
<dbReference type="PANTHER" id="PTHR22878">
    <property type="entry name" value="DYNEIN HEAVY CHAIN 6, AXONEMAL-LIKE-RELATED"/>
    <property type="match status" value="1"/>
</dbReference>
<dbReference type="GO" id="GO:0007018">
    <property type="term" value="P:microtubule-based movement"/>
    <property type="evidence" value="ECO:0007669"/>
    <property type="project" value="InterPro"/>
</dbReference>
<dbReference type="GO" id="GO:0030286">
    <property type="term" value="C:dynein complex"/>
    <property type="evidence" value="ECO:0007669"/>
    <property type="project" value="InterPro"/>
</dbReference>
<gene>
    <name evidence="1" type="ORF">WMSIL1_LOCUS2113</name>
</gene>